<dbReference type="InterPro" id="IPR010265">
    <property type="entry name" value="Phage_lambda_TipM"/>
</dbReference>
<dbReference type="Proteomes" id="UP000219271">
    <property type="component" value="Unassembled WGS sequence"/>
</dbReference>
<dbReference type="AlphaFoldDB" id="A0A286BZV2"/>
<sequence length="112" mass="12433">MAIETFTWCARINASGDMTFNVRSIQFGDGYTQVAGNGINNRSQNWNLTFTGTEEFIDEIKTFLDARQGYQSFAWEPPGESLGLYRCSSYNPTALGAGLFEMTATFTQAFAP</sequence>
<gene>
    <name evidence="1" type="ORF">SAMN06273570_4136</name>
</gene>
<dbReference type="EMBL" id="OCMY01000001">
    <property type="protein sequence ID" value="SOD39682.1"/>
    <property type="molecule type" value="Genomic_DNA"/>
</dbReference>
<protein>
    <submittedName>
        <fullName evidence="1">Phage-related protein</fullName>
    </submittedName>
</protein>
<keyword evidence="2" id="KW-1185">Reference proteome</keyword>
<organism evidence="1 2">
    <name type="scientific">Candidatus Pantoea floridensis</name>
    <dbReference type="NCBI Taxonomy" id="1938870"/>
    <lineage>
        <taxon>Bacteria</taxon>
        <taxon>Pseudomonadati</taxon>
        <taxon>Pseudomonadota</taxon>
        <taxon>Gammaproteobacteria</taxon>
        <taxon>Enterobacterales</taxon>
        <taxon>Erwiniaceae</taxon>
        <taxon>Pantoea</taxon>
    </lineage>
</organism>
<accession>A0A286BZV2</accession>
<evidence type="ECO:0000313" key="1">
    <source>
        <dbReference type="EMBL" id="SOD39682.1"/>
    </source>
</evidence>
<evidence type="ECO:0000313" key="2">
    <source>
        <dbReference type="Proteomes" id="UP000219271"/>
    </source>
</evidence>
<dbReference type="Pfam" id="PF05939">
    <property type="entry name" value="Phage_min_tail"/>
    <property type="match status" value="1"/>
</dbReference>
<dbReference type="RefSeq" id="WP_097097461.1">
    <property type="nucleotide sequence ID" value="NZ_OCMY01000001.1"/>
</dbReference>
<proteinExistence type="predicted"/>
<name>A0A286BZV2_9GAMM</name>
<reference evidence="2" key="1">
    <citation type="submission" date="2017-09" db="EMBL/GenBank/DDBJ databases">
        <authorList>
            <person name="Varghese N."/>
            <person name="Submissions S."/>
        </authorList>
    </citation>
    <scope>NUCLEOTIDE SEQUENCE [LARGE SCALE GENOMIC DNA]</scope>
    <source>
        <strain evidence="2">JKS000234</strain>
    </source>
</reference>
<dbReference type="OrthoDB" id="8607203at2"/>